<feature type="region of interest" description="Disordered" evidence="1">
    <location>
        <begin position="1"/>
        <end position="32"/>
    </location>
</feature>
<evidence type="ECO:0000256" key="1">
    <source>
        <dbReference type="SAM" id="MobiDB-lite"/>
    </source>
</evidence>
<sequence>MPQVPMLSTGTSSISRRPLQLFPSSPQTSEQESAVSAIICERKNQSTRMPLISPNHQLSPVSSSFPATMQISLPYKGPCGNFSIIPHGVSSCHPRDSATAPNLTLTLTSLAS</sequence>
<name>A0A194XGP1_MOLSC</name>
<organism evidence="2 3">
    <name type="scientific">Mollisia scopiformis</name>
    <name type="common">Conifer needle endophyte fungus</name>
    <name type="synonym">Phialocephala scopiformis</name>
    <dbReference type="NCBI Taxonomy" id="149040"/>
    <lineage>
        <taxon>Eukaryota</taxon>
        <taxon>Fungi</taxon>
        <taxon>Dikarya</taxon>
        <taxon>Ascomycota</taxon>
        <taxon>Pezizomycotina</taxon>
        <taxon>Leotiomycetes</taxon>
        <taxon>Helotiales</taxon>
        <taxon>Mollisiaceae</taxon>
        <taxon>Mollisia</taxon>
    </lineage>
</organism>
<dbReference type="Proteomes" id="UP000070700">
    <property type="component" value="Unassembled WGS sequence"/>
</dbReference>
<gene>
    <name evidence="2" type="ORF">LY89DRAFT_488232</name>
</gene>
<dbReference type="EMBL" id="KQ947411">
    <property type="protein sequence ID" value="KUJ19306.1"/>
    <property type="molecule type" value="Genomic_DNA"/>
</dbReference>
<feature type="compositionally biased region" description="Polar residues" evidence="1">
    <location>
        <begin position="22"/>
        <end position="32"/>
    </location>
</feature>
<proteinExistence type="predicted"/>
<reference evidence="2 3" key="1">
    <citation type="submission" date="2015-10" db="EMBL/GenBank/DDBJ databases">
        <title>Full genome of DAOMC 229536 Phialocephala scopiformis, a fungal endophyte of spruce producing the potent anti-insectan compound rugulosin.</title>
        <authorList>
            <consortium name="DOE Joint Genome Institute"/>
            <person name="Walker A.K."/>
            <person name="Frasz S.L."/>
            <person name="Seifert K.A."/>
            <person name="Miller J.D."/>
            <person name="Mondo S.J."/>
            <person name="Labutti K."/>
            <person name="Lipzen A."/>
            <person name="Dockter R."/>
            <person name="Kennedy M."/>
            <person name="Grigoriev I.V."/>
            <person name="Spatafora J.W."/>
        </authorList>
    </citation>
    <scope>NUCLEOTIDE SEQUENCE [LARGE SCALE GENOMIC DNA]</scope>
    <source>
        <strain evidence="2 3">CBS 120377</strain>
    </source>
</reference>
<protein>
    <submittedName>
        <fullName evidence="2">Uncharacterized protein</fullName>
    </submittedName>
</protein>
<evidence type="ECO:0000313" key="2">
    <source>
        <dbReference type="EMBL" id="KUJ19306.1"/>
    </source>
</evidence>
<feature type="compositionally biased region" description="Polar residues" evidence="1">
    <location>
        <begin position="1"/>
        <end position="15"/>
    </location>
</feature>
<dbReference type="GeneID" id="28817596"/>
<dbReference type="InParanoid" id="A0A194XGP1"/>
<evidence type="ECO:0000313" key="3">
    <source>
        <dbReference type="Proteomes" id="UP000070700"/>
    </source>
</evidence>
<accession>A0A194XGP1</accession>
<dbReference type="RefSeq" id="XP_018073661.1">
    <property type="nucleotide sequence ID" value="XM_018207870.1"/>
</dbReference>
<dbReference type="AlphaFoldDB" id="A0A194XGP1"/>
<dbReference type="KEGG" id="psco:LY89DRAFT_488232"/>
<keyword evidence="3" id="KW-1185">Reference proteome</keyword>